<reference evidence="2 3" key="1">
    <citation type="submission" date="2018-10" db="EMBL/GenBank/DDBJ databases">
        <title>Uncovering a Universe of Circular DNA Viruses in Animal Metagenomes.</title>
        <authorList>
            <person name="Tisza M."/>
            <person name="Buck C."/>
            <person name="Pastrana D."/>
            <person name="Welch N."/>
            <person name="Peretti A."/>
        </authorList>
    </citation>
    <scope>NUCLEOTIDE SEQUENCE [LARGE SCALE GENOMIC DNA]</scope>
    <source>
        <strain evidence="2">Ctbi59</strain>
    </source>
</reference>
<protein>
    <submittedName>
        <fullName evidence="2">Uncharacterized protein</fullName>
    </submittedName>
</protein>
<accession>A0A3G2YST7</accession>
<evidence type="ECO:0000313" key="3">
    <source>
        <dbReference type="Proteomes" id="UP000290158"/>
    </source>
</evidence>
<proteinExistence type="predicted"/>
<dbReference type="EMBL" id="MK012442">
    <property type="protein sequence ID" value="AYP28707.1"/>
    <property type="molecule type" value="Genomic_DNA"/>
</dbReference>
<evidence type="ECO:0000256" key="1">
    <source>
        <dbReference type="SAM" id="MobiDB-lite"/>
    </source>
</evidence>
<sequence>MTWPPVYLKTEDKGYIGASQSHIMASPPSSPTPATGSRDNLNSVNMDTSIGRLSVTSSPRSPLSQYAQSLDLGTPNLADLTQQVNTSGRKTLVSTPQPDSNSADYPLKGIHLLTGTPFYQLLNPATIAQFPLIFKFAAVTNCKQLAVSMQDQWVWSASAMFTMAPPQLVNLEELGMKQGWMLTQRIREPSGGMGISLTQMLCSMNSVVPSMSLTFSCGSTGIQCLWKAKVLQCRCAQQPSGSLLTWLPPCGSPIWTHRL</sequence>
<feature type="region of interest" description="Disordered" evidence="1">
    <location>
        <begin position="21"/>
        <end position="45"/>
    </location>
</feature>
<organism evidence="2 3">
    <name type="scientific">Cressdnaviricota sp</name>
    <dbReference type="NCBI Taxonomy" id="2748378"/>
    <lineage>
        <taxon>Viruses</taxon>
        <taxon>Monodnaviria</taxon>
        <taxon>Shotokuvirae</taxon>
        <taxon>Cressdnaviricota</taxon>
    </lineage>
</organism>
<keyword evidence="3" id="KW-1185">Reference proteome</keyword>
<dbReference type="Proteomes" id="UP000290158">
    <property type="component" value="Segment"/>
</dbReference>
<name>A0A3G2YST7_9VIRU</name>
<evidence type="ECO:0000313" key="2">
    <source>
        <dbReference type="EMBL" id="AYP28707.1"/>
    </source>
</evidence>